<evidence type="ECO:0000313" key="3">
    <source>
        <dbReference type="EMBL" id="KAH0883711.1"/>
    </source>
</evidence>
<evidence type="ECO:0000259" key="2">
    <source>
        <dbReference type="Pfam" id="PF13963"/>
    </source>
</evidence>
<dbReference type="EMBL" id="JAGKQM010000014">
    <property type="protein sequence ID" value="KAH0883711.1"/>
    <property type="molecule type" value="Genomic_DNA"/>
</dbReference>
<feature type="domain" description="Transposase-associated" evidence="2">
    <location>
        <begin position="8"/>
        <end position="88"/>
    </location>
</feature>
<organism evidence="3 4">
    <name type="scientific">Brassica napus</name>
    <name type="common">Rape</name>
    <dbReference type="NCBI Taxonomy" id="3708"/>
    <lineage>
        <taxon>Eukaryota</taxon>
        <taxon>Viridiplantae</taxon>
        <taxon>Streptophyta</taxon>
        <taxon>Embryophyta</taxon>
        <taxon>Tracheophyta</taxon>
        <taxon>Spermatophyta</taxon>
        <taxon>Magnoliopsida</taxon>
        <taxon>eudicotyledons</taxon>
        <taxon>Gunneridae</taxon>
        <taxon>Pentapetalae</taxon>
        <taxon>rosids</taxon>
        <taxon>malvids</taxon>
        <taxon>Brassicales</taxon>
        <taxon>Brassicaceae</taxon>
        <taxon>Brassiceae</taxon>
        <taxon>Brassica</taxon>
    </lineage>
</organism>
<keyword evidence="4" id="KW-1185">Reference proteome</keyword>
<evidence type="ECO:0000313" key="4">
    <source>
        <dbReference type="Proteomes" id="UP000824890"/>
    </source>
</evidence>
<dbReference type="Proteomes" id="UP000824890">
    <property type="component" value="Unassembled WGS sequence"/>
</dbReference>
<dbReference type="InterPro" id="IPR029480">
    <property type="entry name" value="Transpos_assoc"/>
</dbReference>
<feature type="compositionally biased region" description="Acidic residues" evidence="1">
    <location>
        <begin position="207"/>
        <end position="223"/>
    </location>
</feature>
<reference evidence="3 4" key="1">
    <citation type="submission" date="2021-05" db="EMBL/GenBank/DDBJ databases">
        <title>Genome Assembly of Synthetic Allotetraploid Brassica napus Reveals Homoeologous Exchanges between Subgenomes.</title>
        <authorList>
            <person name="Davis J.T."/>
        </authorList>
    </citation>
    <scope>NUCLEOTIDE SEQUENCE [LARGE SCALE GENOMIC DNA]</scope>
    <source>
        <strain evidence="4">cv. Da-Ae</strain>
        <tissue evidence="3">Seedling</tissue>
    </source>
</reference>
<accession>A0ABQ7ZTY6</accession>
<comment type="caution">
    <text evidence="3">The sequence shown here is derived from an EMBL/GenBank/DDBJ whole genome shotgun (WGS) entry which is preliminary data.</text>
</comment>
<feature type="region of interest" description="Disordered" evidence="1">
    <location>
        <begin position="192"/>
        <end position="223"/>
    </location>
</feature>
<protein>
    <recommendedName>
        <fullName evidence="2">Transposase-associated domain-containing protein</fullName>
    </recommendedName>
</protein>
<proteinExistence type="predicted"/>
<dbReference type="Pfam" id="PF13963">
    <property type="entry name" value="Transpos_assoc"/>
    <property type="match status" value="1"/>
</dbReference>
<evidence type="ECO:0000256" key="1">
    <source>
        <dbReference type="SAM" id="MobiDB-lite"/>
    </source>
</evidence>
<gene>
    <name evidence="3" type="ORF">HID58_059807</name>
</gene>
<sequence>MFFYFESREWMEQRIDPESNSVSEVFLGGIDAFIQFACNQADYKERQTLLCLCARCKNGKQRDAKVVARHLVLYGFKGNYYVWTSHGEKFYDVGESSGANHSASEEAMWENPTWNAHEDHYQGNCDQACFIPYPRVRRHSGDDWWACAKIIPRGIRETSEIALTAWQDDRRDQVAESSLLRVETHVVDDVSDCDIAPVNPPNNEYVSDAEVDGADDDSDGDSE</sequence>
<name>A0ABQ7ZTY6_BRANA</name>